<evidence type="ECO:0000313" key="2">
    <source>
        <dbReference type="Proteomes" id="UP000827872"/>
    </source>
</evidence>
<name>A0ACB8FZI5_9SAUR</name>
<proteinExistence type="predicted"/>
<accession>A0ACB8FZI5</accession>
<gene>
    <name evidence="1" type="ORF">K3G42_018280</name>
</gene>
<sequence length="130" mass="14566">MLKEQENDRCQLRTLSEPLCLCLFLSKQIRCGVNTISPALGIHPHTLCCQTNSPSLSQELVNTGQYLLAQLGQRDKKTQRGFPHYRRELRSTRFPSVGGDSRQSAQQLTWPPGTELSGRDHLGACFAPRS</sequence>
<dbReference type="EMBL" id="CM037626">
    <property type="protein sequence ID" value="KAH8012497.1"/>
    <property type="molecule type" value="Genomic_DNA"/>
</dbReference>
<organism evidence="1 2">
    <name type="scientific">Sphaerodactylus townsendi</name>
    <dbReference type="NCBI Taxonomy" id="933632"/>
    <lineage>
        <taxon>Eukaryota</taxon>
        <taxon>Metazoa</taxon>
        <taxon>Chordata</taxon>
        <taxon>Craniata</taxon>
        <taxon>Vertebrata</taxon>
        <taxon>Euteleostomi</taxon>
        <taxon>Lepidosauria</taxon>
        <taxon>Squamata</taxon>
        <taxon>Bifurcata</taxon>
        <taxon>Gekkota</taxon>
        <taxon>Sphaerodactylidae</taxon>
        <taxon>Sphaerodactylus</taxon>
    </lineage>
</organism>
<protein>
    <submittedName>
        <fullName evidence="1">Uncharacterized protein</fullName>
    </submittedName>
</protein>
<reference evidence="1" key="1">
    <citation type="submission" date="2021-08" db="EMBL/GenBank/DDBJ databases">
        <title>The first chromosome-level gecko genome reveals the dynamic sex chromosomes of Neotropical dwarf geckos (Sphaerodactylidae: Sphaerodactylus).</title>
        <authorList>
            <person name="Pinto B.J."/>
            <person name="Keating S.E."/>
            <person name="Gamble T."/>
        </authorList>
    </citation>
    <scope>NUCLEOTIDE SEQUENCE</scope>
    <source>
        <strain evidence="1">TG3544</strain>
    </source>
</reference>
<evidence type="ECO:0000313" key="1">
    <source>
        <dbReference type="EMBL" id="KAH8012497.1"/>
    </source>
</evidence>
<comment type="caution">
    <text evidence="1">The sequence shown here is derived from an EMBL/GenBank/DDBJ whole genome shotgun (WGS) entry which is preliminary data.</text>
</comment>
<dbReference type="Proteomes" id="UP000827872">
    <property type="component" value="Linkage Group LG13"/>
</dbReference>
<keyword evidence="2" id="KW-1185">Reference proteome</keyword>